<dbReference type="HOGENOM" id="CLU_609989_0_0_1"/>
<protein>
    <submittedName>
        <fullName evidence="1">Uncharacterized protein</fullName>
    </submittedName>
</protein>
<keyword evidence="2" id="KW-1185">Reference proteome</keyword>
<reference evidence="1 2" key="1">
    <citation type="submission" date="2014-06" db="EMBL/GenBank/DDBJ databases">
        <title>Evolutionary Origins and Diversification of the Mycorrhizal Mutualists.</title>
        <authorList>
            <consortium name="DOE Joint Genome Institute"/>
            <consortium name="Mycorrhizal Genomics Consortium"/>
            <person name="Kohler A."/>
            <person name="Kuo A."/>
            <person name="Nagy L.G."/>
            <person name="Floudas D."/>
            <person name="Copeland A."/>
            <person name="Barry K.W."/>
            <person name="Cichocki N."/>
            <person name="Veneault-Fourrey C."/>
            <person name="LaButti K."/>
            <person name="Lindquist E.A."/>
            <person name="Lipzen A."/>
            <person name="Lundell T."/>
            <person name="Morin E."/>
            <person name="Murat C."/>
            <person name="Riley R."/>
            <person name="Ohm R."/>
            <person name="Sun H."/>
            <person name="Tunlid A."/>
            <person name="Henrissat B."/>
            <person name="Grigoriev I.V."/>
            <person name="Hibbett D.S."/>
            <person name="Martin F."/>
        </authorList>
    </citation>
    <scope>NUCLEOTIDE SEQUENCE [LARGE SCALE GENOMIC DNA]</scope>
    <source>
        <strain evidence="1 2">SS14</strain>
    </source>
</reference>
<gene>
    <name evidence="1" type="ORF">M422DRAFT_71334</name>
</gene>
<proteinExistence type="predicted"/>
<name>A0A0C9UIY8_SPHS4</name>
<dbReference type="OrthoDB" id="5424209at2759"/>
<evidence type="ECO:0000313" key="1">
    <source>
        <dbReference type="EMBL" id="KIJ28872.1"/>
    </source>
</evidence>
<organism evidence="1 2">
    <name type="scientific">Sphaerobolus stellatus (strain SS14)</name>
    <dbReference type="NCBI Taxonomy" id="990650"/>
    <lineage>
        <taxon>Eukaryota</taxon>
        <taxon>Fungi</taxon>
        <taxon>Dikarya</taxon>
        <taxon>Basidiomycota</taxon>
        <taxon>Agaricomycotina</taxon>
        <taxon>Agaricomycetes</taxon>
        <taxon>Phallomycetidae</taxon>
        <taxon>Geastrales</taxon>
        <taxon>Sphaerobolaceae</taxon>
        <taxon>Sphaerobolus</taxon>
    </lineage>
</organism>
<dbReference type="AlphaFoldDB" id="A0A0C9UIY8"/>
<dbReference type="Proteomes" id="UP000054279">
    <property type="component" value="Unassembled WGS sequence"/>
</dbReference>
<dbReference type="EMBL" id="KN837295">
    <property type="protein sequence ID" value="KIJ28872.1"/>
    <property type="molecule type" value="Genomic_DNA"/>
</dbReference>
<accession>A0A0C9UIY8</accession>
<evidence type="ECO:0000313" key="2">
    <source>
        <dbReference type="Proteomes" id="UP000054279"/>
    </source>
</evidence>
<sequence>MYIEITGQDQLLPGCATIVTEWLRWKDDRLTTKLSIRTITWPPSICSQLWPSFLSILYTLCSMSRDRFGYPKVSRLVKVVDKDPAFKDGDHLYQPLSAEHYAIPRATETMNAIADKIEKVITADEPYEINLFGQRSDGSLANTSHPVLVVGMVSPGRIEPFLTSLNNNIPIFLYEKYPATSSNNVERRRQPFSTTAIQKDCPLPGASVGLVADPRHSFPGGIHRTISQTKEDQDSQELLRRDAQQAAAVARRRRELLKTFEFARAVASSRDPVEANITAITSKEGITFETVWDGSTPKPNGILSTIAQPSNEWAIVEVVRESTMNAVAAMDKRGLHWPFKFGSSKQATTREVAPMLTVSKSGRTTGRTLGTANGVKSIYRLPRDGLGVRRQDWAVLSYPWGGAFAYPGDAGESFMHTKLMISTRTIISNVQDINLVVKGVKEAGLGNMSFIDIGSSGSENVNG</sequence>